<keyword evidence="2" id="KW-0285">Flavoprotein</keyword>
<keyword evidence="4" id="KW-0560">Oxidoreductase</keyword>
<dbReference type="InParanoid" id="W3WYY4"/>
<keyword evidence="3" id="KW-0274">FAD</keyword>
<dbReference type="AlphaFoldDB" id="W3WYY4"/>
<accession>W3WYY4</accession>
<dbReference type="Pfam" id="PF00743">
    <property type="entry name" value="FMO-like"/>
    <property type="match status" value="1"/>
</dbReference>
<organism evidence="5 6">
    <name type="scientific">Pestalotiopsis fici (strain W106-1 / CGMCC3.15140)</name>
    <dbReference type="NCBI Taxonomy" id="1229662"/>
    <lineage>
        <taxon>Eukaryota</taxon>
        <taxon>Fungi</taxon>
        <taxon>Dikarya</taxon>
        <taxon>Ascomycota</taxon>
        <taxon>Pezizomycotina</taxon>
        <taxon>Sordariomycetes</taxon>
        <taxon>Xylariomycetidae</taxon>
        <taxon>Amphisphaeriales</taxon>
        <taxon>Sporocadaceae</taxon>
        <taxon>Pestalotiopsis</taxon>
    </lineage>
</organism>
<dbReference type="KEGG" id="pfy:PFICI_08923"/>
<dbReference type="SUPFAM" id="SSF51905">
    <property type="entry name" value="FAD/NAD(P)-binding domain"/>
    <property type="match status" value="2"/>
</dbReference>
<dbReference type="GO" id="GO:0004499">
    <property type="term" value="F:N,N-dimethylaniline monooxygenase activity"/>
    <property type="evidence" value="ECO:0007669"/>
    <property type="project" value="InterPro"/>
</dbReference>
<dbReference type="HOGENOM" id="CLU_453400_0_0_1"/>
<dbReference type="OrthoDB" id="66881at2759"/>
<dbReference type="PANTHER" id="PTHR23023">
    <property type="entry name" value="DIMETHYLANILINE MONOOXYGENASE"/>
    <property type="match status" value="1"/>
</dbReference>
<dbReference type="RefSeq" id="XP_007835695.1">
    <property type="nucleotide sequence ID" value="XM_007837504.1"/>
</dbReference>
<protein>
    <recommendedName>
        <fullName evidence="7">FAD/NAD(P)-binding domain-containing protein</fullName>
    </recommendedName>
</protein>
<dbReference type="InterPro" id="IPR050346">
    <property type="entry name" value="FMO-like"/>
</dbReference>
<dbReference type="GO" id="GO:0050660">
    <property type="term" value="F:flavin adenine dinucleotide binding"/>
    <property type="evidence" value="ECO:0007669"/>
    <property type="project" value="InterPro"/>
</dbReference>
<dbReference type="Proteomes" id="UP000030651">
    <property type="component" value="Unassembled WGS sequence"/>
</dbReference>
<dbReference type="GO" id="GO:0050661">
    <property type="term" value="F:NADP binding"/>
    <property type="evidence" value="ECO:0007669"/>
    <property type="project" value="InterPro"/>
</dbReference>
<dbReference type="InterPro" id="IPR020946">
    <property type="entry name" value="Flavin_mOase-like"/>
</dbReference>
<dbReference type="EMBL" id="KI912114">
    <property type="protein sequence ID" value="ETS79070.1"/>
    <property type="molecule type" value="Genomic_DNA"/>
</dbReference>
<dbReference type="InterPro" id="IPR036188">
    <property type="entry name" value="FAD/NAD-bd_sf"/>
</dbReference>
<dbReference type="GeneID" id="19273936"/>
<evidence type="ECO:0000313" key="5">
    <source>
        <dbReference type="EMBL" id="ETS79070.1"/>
    </source>
</evidence>
<gene>
    <name evidence="5" type="ORF">PFICI_08923</name>
</gene>
<name>W3WYY4_PESFW</name>
<sequence>MKRVVIVGAGPCGLAALKEMREAGHEAILFEKSSTLGGAFASSAVYPNLHLTISNWAMAFSDFPDPTRLRYSTGEEYLHYLHKYTSHFGLERFIKYDTKVVGARLNGITWNIETLQKSIPDDVSSLVEADALIVATGANQVPKDAPSGLAAFSGRIIHSSHYDETFKREVANNNLRVLVVGGGESGSDISAELGELSPNVTLWLRRAVCVGPRYLTKASEMGQIEANKSQNFPANGFLEAATTNRMSAGQNAYAYGVWRRILWHTPILNKALRQMSLEATEADWIMNDQATYVTKNQRLCEAIHDGYIDVLVSPNVSSRGQTCEFTLKNGRKVQRDFDAIVLCTGYHSEFGWLKINDLSSNPRSWFLHCFPKGLGQRLFFVGYARPHQGGIPAVAEMLSRYIALLLRGSRALPLDYADQAQRDSKAASEYYHVSPNLRTLVDYNAFMESVARRIGCEPRLPVTCVALVQLNLLATAAIGGRCILSQTNSSIWPVLALWMATVAGFFLYDDGLLIKWWFYPQWSVWYRQRGPGARPGYLSHVLGRVRLRRSTKINAGFALLVGWSIPTFYLQQVLNMVLFVAHVILETLGLPFPKAWGGLWRPKLFVLHGNPWRITDLIRP</sequence>
<reference evidence="6" key="1">
    <citation type="journal article" date="2015" name="BMC Genomics">
        <title>Genomic and transcriptomic analysis of the endophytic fungus Pestalotiopsis fici reveals its lifestyle and high potential for synthesis of natural products.</title>
        <authorList>
            <person name="Wang X."/>
            <person name="Zhang X."/>
            <person name="Liu L."/>
            <person name="Xiang M."/>
            <person name="Wang W."/>
            <person name="Sun X."/>
            <person name="Che Y."/>
            <person name="Guo L."/>
            <person name="Liu G."/>
            <person name="Guo L."/>
            <person name="Wang C."/>
            <person name="Yin W.B."/>
            <person name="Stadler M."/>
            <person name="Zhang X."/>
            <person name="Liu X."/>
        </authorList>
    </citation>
    <scope>NUCLEOTIDE SEQUENCE [LARGE SCALE GENOMIC DNA]</scope>
    <source>
        <strain evidence="6">W106-1 / CGMCC3.15140</strain>
    </source>
</reference>
<evidence type="ECO:0000313" key="6">
    <source>
        <dbReference type="Proteomes" id="UP000030651"/>
    </source>
</evidence>
<keyword evidence="6" id="KW-1185">Reference proteome</keyword>
<evidence type="ECO:0000256" key="1">
    <source>
        <dbReference type="ARBA" id="ARBA00009183"/>
    </source>
</evidence>
<dbReference type="PRINTS" id="PR00411">
    <property type="entry name" value="PNDRDTASEI"/>
</dbReference>
<dbReference type="OMA" id="NGYVDPP"/>
<dbReference type="Gene3D" id="3.50.50.60">
    <property type="entry name" value="FAD/NAD(P)-binding domain"/>
    <property type="match status" value="1"/>
</dbReference>
<dbReference type="eggNOG" id="KOG1399">
    <property type="taxonomic scope" value="Eukaryota"/>
</dbReference>
<evidence type="ECO:0000256" key="4">
    <source>
        <dbReference type="ARBA" id="ARBA00023002"/>
    </source>
</evidence>
<evidence type="ECO:0008006" key="7">
    <source>
        <dbReference type="Google" id="ProtNLM"/>
    </source>
</evidence>
<dbReference type="PRINTS" id="PR00368">
    <property type="entry name" value="FADPNR"/>
</dbReference>
<evidence type="ECO:0000256" key="2">
    <source>
        <dbReference type="ARBA" id="ARBA00022630"/>
    </source>
</evidence>
<comment type="similarity">
    <text evidence="1">Belongs to the FMO family.</text>
</comment>
<proteinExistence type="inferred from homology"/>
<evidence type="ECO:0000256" key="3">
    <source>
        <dbReference type="ARBA" id="ARBA00022827"/>
    </source>
</evidence>